<dbReference type="PANTHER" id="PTHR11913">
    <property type="entry name" value="COFILIN-RELATED"/>
    <property type="match status" value="1"/>
</dbReference>
<evidence type="ECO:0000313" key="8">
    <source>
        <dbReference type="Proteomes" id="UP000002058"/>
    </source>
</evidence>
<dbReference type="EMBL" id="CH476616">
    <property type="protein sequence ID" value="EEP79260.1"/>
    <property type="molecule type" value="Genomic_DNA"/>
</dbReference>
<dbReference type="SUPFAM" id="SSF55753">
    <property type="entry name" value="Actin depolymerizing proteins"/>
    <property type="match status" value="1"/>
</dbReference>
<dbReference type="Gene3D" id="3.40.20.10">
    <property type="entry name" value="Severin"/>
    <property type="match status" value="1"/>
</dbReference>
<dbReference type="eggNOG" id="KOG1735">
    <property type="taxonomic scope" value="Eukaryota"/>
</dbReference>
<proteinExistence type="inferred from homology"/>
<evidence type="ECO:0000256" key="2">
    <source>
        <dbReference type="ARBA" id="ARBA00006844"/>
    </source>
</evidence>
<dbReference type="Pfam" id="PF00241">
    <property type="entry name" value="Cofilin_ADF"/>
    <property type="match status" value="1"/>
</dbReference>
<dbReference type="GO" id="GO:0003779">
    <property type="term" value="F:actin binding"/>
    <property type="evidence" value="ECO:0007669"/>
    <property type="project" value="UniProtKB-KW"/>
</dbReference>
<organism evidence="7 8">
    <name type="scientific">Uncinocarpus reesii (strain UAMH 1704)</name>
    <dbReference type="NCBI Taxonomy" id="336963"/>
    <lineage>
        <taxon>Eukaryota</taxon>
        <taxon>Fungi</taxon>
        <taxon>Dikarya</taxon>
        <taxon>Ascomycota</taxon>
        <taxon>Pezizomycotina</taxon>
        <taxon>Eurotiomycetes</taxon>
        <taxon>Eurotiomycetidae</taxon>
        <taxon>Onygenales</taxon>
        <taxon>Onygenaceae</taxon>
        <taxon>Uncinocarpus</taxon>
    </lineage>
</organism>
<evidence type="ECO:0000256" key="4">
    <source>
        <dbReference type="ARBA" id="ARBA00023203"/>
    </source>
</evidence>
<evidence type="ECO:0000259" key="6">
    <source>
        <dbReference type="PROSITE" id="PS51263"/>
    </source>
</evidence>
<dbReference type="InterPro" id="IPR002108">
    <property type="entry name" value="ADF-H"/>
</dbReference>
<dbReference type="HOGENOM" id="CLU_094004_4_1_1"/>
<dbReference type="InParanoid" id="C4JMP8"/>
<dbReference type="GO" id="GO:0016363">
    <property type="term" value="C:nuclear matrix"/>
    <property type="evidence" value="ECO:0007669"/>
    <property type="project" value="UniProtKB-SubCell"/>
</dbReference>
<dbReference type="PROSITE" id="PS51263">
    <property type="entry name" value="ADF_H"/>
    <property type="match status" value="1"/>
</dbReference>
<dbReference type="GeneID" id="8444810"/>
<evidence type="ECO:0000256" key="3">
    <source>
        <dbReference type="ARBA" id="ARBA00015630"/>
    </source>
</evidence>
<accession>C4JMP8</accession>
<dbReference type="STRING" id="336963.C4JMP8"/>
<dbReference type="RefSeq" id="XP_002544589.1">
    <property type="nucleotide sequence ID" value="XM_002544543.1"/>
</dbReference>
<dbReference type="OrthoDB" id="10249245at2759"/>
<keyword evidence="4" id="KW-0009">Actin-binding</keyword>
<evidence type="ECO:0000313" key="7">
    <source>
        <dbReference type="EMBL" id="EEP79260.1"/>
    </source>
</evidence>
<dbReference type="FunCoup" id="C4JMP8">
    <property type="interactions" value="712"/>
</dbReference>
<dbReference type="InterPro" id="IPR029006">
    <property type="entry name" value="ADF-H/Gelsolin-like_dom_sf"/>
</dbReference>
<dbReference type="SMART" id="SM00102">
    <property type="entry name" value="ADF"/>
    <property type="match status" value="1"/>
</dbReference>
<dbReference type="KEGG" id="ure:UREG_04106"/>
<dbReference type="InterPro" id="IPR017904">
    <property type="entry name" value="ADF/Cofilin"/>
</dbReference>
<comment type="similarity">
    <text evidence="2">Belongs to the actin-binding proteins ADF family.</text>
</comment>
<feature type="domain" description="ADF-H" evidence="6">
    <location>
        <begin position="10"/>
        <end position="151"/>
    </location>
</feature>
<name>C4JMP8_UNCRE</name>
<gene>
    <name evidence="7" type="ORF">UREG_04106</name>
</gene>
<dbReference type="GO" id="GO:0030042">
    <property type="term" value="P:actin filament depolymerization"/>
    <property type="evidence" value="ECO:0007669"/>
    <property type="project" value="InterPro"/>
</dbReference>
<protein>
    <recommendedName>
        <fullName evidence="3">Cofilin</fullName>
    </recommendedName>
    <alternativeName>
        <fullName evidence="5">Actin-depolymerizing factor 1</fullName>
    </alternativeName>
</protein>
<dbReference type="AlphaFoldDB" id="C4JMP8"/>
<comment type="subcellular location">
    <subcellularLocation>
        <location evidence="1">Nucleus matrix</location>
    </subcellularLocation>
</comment>
<dbReference type="GO" id="GO:0015629">
    <property type="term" value="C:actin cytoskeleton"/>
    <property type="evidence" value="ECO:0007669"/>
    <property type="project" value="InterPro"/>
</dbReference>
<evidence type="ECO:0000256" key="5">
    <source>
        <dbReference type="ARBA" id="ARBA00032427"/>
    </source>
</evidence>
<dbReference type="OMA" id="WSMIYAT"/>
<keyword evidence="8" id="KW-1185">Reference proteome</keyword>
<evidence type="ECO:0000256" key="1">
    <source>
        <dbReference type="ARBA" id="ARBA00004109"/>
    </source>
</evidence>
<dbReference type="CDD" id="cd11286">
    <property type="entry name" value="ADF_cofilin_like"/>
    <property type="match status" value="1"/>
</dbReference>
<dbReference type="VEuPathDB" id="FungiDB:UREG_04106"/>
<sequence length="157" mass="17749">MSVRALSSLSTKVSIHPDCITAYNELRLGRGKTKFIIFKIADNRREIVVDEASGEPDYEVFREKLENAKDSKGAPAPRYAVYDVEFELEGGEGKRNKIVFISWVPNETPTFWSMLYATSRQTLKNAINPHTSIHADDKAELEWKYVLAEASGHKATK</sequence>
<reference evidence="8" key="1">
    <citation type="journal article" date="2009" name="Genome Res.">
        <title>Comparative genomic analyses of the human fungal pathogens Coccidioides and their relatives.</title>
        <authorList>
            <person name="Sharpton T.J."/>
            <person name="Stajich J.E."/>
            <person name="Rounsley S.D."/>
            <person name="Gardner M.J."/>
            <person name="Wortman J.R."/>
            <person name="Jordar V.S."/>
            <person name="Maiti R."/>
            <person name="Kodira C.D."/>
            <person name="Neafsey D.E."/>
            <person name="Zeng Q."/>
            <person name="Hung C.-Y."/>
            <person name="McMahan C."/>
            <person name="Muszewska A."/>
            <person name="Grynberg M."/>
            <person name="Mandel M.A."/>
            <person name="Kellner E.M."/>
            <person name="Barker B.M."/>
            <person name="Galgiani J.N."/>
            <person name="Orbach M.J."/>
            <person name="Kirkland T.N."/>
            <person name="Cole G.T."/>
            <person name="Henn M.R."/>
            <person name="Birren B.W."/>
            <person name="Taylor J.W."/>
        </authorList>
    </citation>
    <scope>NUCLEOTIDE SEQUENCE [LARGE SCALE GENOMIC DNA]</scope>
    <source>
        <strain evidence="8">UAMH 1704</strain>
    </source>
</reference>
<dbReference type="Proteomes" id="UP000002058">
    <property type="component" value="Unassembled WGS sequence"/>
</dbReference>